<evidence type="ECO:0000313" key="3">
    <source>
        <dbReference type="Proteomes" id="UP000014480"/>
    </source>
</evidence>
<feature type="compositionally biased region" description="Polar residues" evidence="1">
    <location>
        <begin position="20"/>
        <end position="43"/>
    </location>
</feature>
<accession>A0A484FCA1</accession>
<evidence type="ECO:0000256" key="1">
    <source>
        <dbReference type="SAM" id="MobiDB-lite"/>
    </source>
</evidence>
<dbReference type="AlphaFoldDB" id="A0A484FCA1"/>
<name>A0A484FCA1_COLOR</name>
<dbReference type="OrthoDB" id="4749603at2759"/>
<organism evidence="2 3">
    <name type="scientific">Colletotrichum orbiculare (strain 104-T / ATCC 96160 / CBS 514.97 / LARS 414 / MAFF 240422)</name>
    <name type="common">Cucumber anthracnose fungus</name>
    <name type="synonym">Colletotrichum lagenarium</name>
    <dbReference type="NCBI Taxonomy" id="1213857"/>
    <lineage>
        <taxon>Eukaryota</taxon>
        <taxon>Fungi</taxon>
        <taxon>Dikarya</taxon>
        <taxon>Ascomycota</taxon>
        <taxon>Pezizomycotina</taxon>
        <taxon>Sordariomycetes</taxon>
        <taxon>Hypocreomycetidae</taxon>
        <taxon>Glomerellales</taxon>
        <taxon>Glomerellaceae</taxon>
        <taxon>Colletotrichum</taxon>
        <taxon>Colletotrichum orbiculare species complex</taxon>
    </lineage>
</organism>
<keyword evidence="3" id="KW-1185">Reference proteome</keyword>
<feature type="region of interest" description="Disordered" evidence="1">
    <location>
        <begin position="9"/>
        <end position="54"/>
    </location>
</feature>
<protein>
    <submittedName>
        <fullName evidence="2">Uncharacterized protein</fullName>
    </submittedName>
</protein>
<reference evidence="3" key="1">
    <citation type="journal article" date="2013" name="New Phytol.">
        <title>Comparative genomic and transcriptomic analyses reveal the hemibiotrophic stage shift of Colletotrichum fungi.</title>
        <authorList>
            <person name="Gan P."/>
            <person name="Ikeda K."/>
            <person name="Irieda H."/>
            <person name="Narusaka M."/>
            <person name="O'Connell R.J."/>
            <person name="Narusaka Y."/>
            <person name="Takano Y."/>
            <person name="Kubo Y."/>
            <person name="Shirasu K."/>
        </authorList>
    </citation>
    <scope>NUCLEOTIDE SEQUENCE [LARGE SCALE GENOMIC DNA]</scope>
    <source>
        <strain evidence="3">104-T / ATCC 96160 / CBS 514.97 / LARS 414 / MAFF 240422</strain>
    </source>
</reference>
<evidence type="ECO:0000313" key="2">
    <source>
        <dbReference type="EMBL" id="TDZ14637.1"/>
    </source>
</evidence>
<gene>
    <name evidence="2" type="ORF">Cob_v012523</name>
</gene>
<proteinExistence type="predicted"/>
<sequence length="112" mass="12937">MSFIARWVFSRPAKSKPKSTSKGPVKGSTHTYSPFPSRSNTGYAPSPAPSFSHGRDVYPFSQDISGKFVKRRKLNRLLHDRFGDDYELEMQSNHYRVYTRKRLTEEEILSCC</sequence>
<comment type="caution">
    <text evidence="2">The sequence shown here is derived from an EMBL/GenBank/DDBJ whole genome shotgun (WGS) entry which is preliminary data.</text>
</comment>
<dbReference type="EMBL" id="AMCV02000049">
    <property type="protein sequence ID" value="TDZ14637.1"/>
    <property type="molecule type" value="Genomic_DNA"/>
</dbReference>
<dbReference type="Proteomes" id="UP000014480">
    <property type="component" value="Unassembled WGS sequence"/>
</dbReference>
<reference evidence="3" key="2">
    <citation type="journal article" date="2019" name="Mol. Plant Microbe Interact.">
        <title>Genome sequence resources for four phytopathogenic fungi from the Colletotrichum orbiculare species complex.</title>
        <authorList>
            <person name="Gan P."/>
            <person name="Tsushima A."/>
            <person name="Narusaka M."/>
            <person name="Narusaka Y."/>
            <person name="Takano Y."/>
            <person name="Kubo Y."/>
            <person name="Shirasu K."/>
        </authorList>
    </citation>
    <scope>GENOME REANNOTATION</scope>
    <source>
        <strain evidence="3">104-T / ATCC 96160 / CBS 514.97 / LARS 414 / MAFF 240422</strain>
    </source>
</reference>